<sequence>MIRNIKENMSGIEALHKRMVTVTDDESSRMSRQLDLLISETSRIAGQISNKLAVMEQNNKTLTTGQDQTQMRLTQHATLAKSFIDTMTNYLRMQKENEKKYKERIVRQFRIVKPDVTQQEIDQLLSEESGQIFTSQVLSKTQSEQSRSILTEVQDRQRDILRIEKSINEINKMFGEVKALVLGDDIKAKKISDTTDVIQDNTNQIEQDTTPTIKIAGKIKKKKWKLLGLILLILIIAAIVVPTVLRVNT</sequence>
<evidence type="ECO:0000313" key="8">
    <source>
        <dbReference type="Proteomes" id="UP000022910"/>
    </source>
</evidence>
<proteinExistence type="predicted"/>
<dbReference type="GO" id="GO:0006887">
    <property type="term" value="P:exocytosis"/>
    <property type="evidence" value="ECO:0007669"/>
    <property type="project" value="TreeGrafter"/>
</dbReference>
<evidence type="ECO:0000256" key="2">
    <source>
        <dbReference type="ARBA" id="ARBA00022692"/>
    </source>
</evidence>
<dbReference type="InterPro" id="IPR045242">
    <property type="entry name" value="Syntaxin"/>
</dbReference>
<keyword evidence="2 5" id="KW-0812">Transmembrane</keyword>
<dbReference type="GO" id="GO:0048278">
    <property type="term" value="P:vesicle docking"/>
    <property type="evidence" value="ECO:0007669"/>
    <property type="project" value="TreeGrafter"/>
</dbReference>
<keyword evidence="4 5" id="KW-0472">Membrane</keyword>
<keyword evidence="3 5" id="KW-1133">Transmembrane helix</keyword>
<dbReference type="AlphaFoldDB" id="A0A015M063"/>
<dbReference type="STRING" id="1432141.A0A015M063"/>
<dbReference type="HOGENOM" id="CLU_042423_0_1_1"/>
<dbReference type="InterPro" id="IPR006011">
    <property type="entry name" value="Syntaxin_N"/>
</dbReference>
<dbReference type="PANTHER" id="PTHR19957">
    <property type="entry name" value="SYNTAXIN"/>
    <property type="match status" value="1"/>
</dbReference>
<comment type="subcellular location">
    <subcellularLocation>
        <location evidence="1">Membrane</location>
        <topology evidence="1">Single-pass type IV membrane protein</topology>
    </subcellularLocation>
</comment>
<keyword evidence="8" id="KW-1185">Reference proteome</keyword>
<evidence type="ECO:0000256" key="4">
    <source>
        <dbReference type="ARBA" id="ARBA00023136"/>
    </source>
</evidence>
<dbReference type="OrthoDB" id="10255013at2759"/>
<accession>A0A015M063</accession>
<protein>
    <submittedName>
        <fullName evidence="7">Sso1p</fullName>
    </submittedName>
</protein>
<name>A0A015M063_RHIIW</name>
<dbReference type="InterPro" id="IPR010989">
    <property type="entry name" value="SNARE"/>
</dbReference>
<feature type="transmembrane region" description="Helical" evidence="5">
    <location>
        <begin position="226"/>
        <end position="245"/>
    </location>
</feature>
<dbReference type="Proteomes" id="UP000022910">
    <property type="component" value="Unassembled WGS sequence"/>
</dbReference>
<dbReference type="OMA" id="AMRKKIC"/>
<dbReference type="GO" id="GO:0005484">
    <property type="term" value="F:SNAP receptor activity"/>
    <property type="evidence" value="ECO:0007669"/>
    <property type="project" value="TreeGrafter"/>
</dbReference>
<comment type="caution">
    <text evidence="7">The sequence shown here is derived from an EMBL/GenBank/DDBJ whole genome shotgun (WGS) entry which is preliminary data.</text>
</comment>
<dbReference type="Gene3D" id="1.20.58.70">
    <property type="match status" value="1"/>
</dbReference>
<reference evidence="7 8" key="1">
    <citation type="submission" date="2014-02" db="EMBL/GenBank/DDBJ databases">
        <title>Single nucleus genome sequencing reveals high similarity among nuclei of an endomycorrhizal fungus.</title>
        <authorList>
            <person name="Lin K."/>
            <person name="Geurts R."/>
            <person name="Zhang Z."/>
            <person name="Limpens E."/>
            <person name="Saunders D.G."/>
            <person name="Mu D."/>
            <person name="Pang E."/>
            <person name="Cao H."/>
            <person name="Cha H."/>
            <person name="Lin T."/>
            <person name="Zhou Q."/>
            <person name="Shang Y."/>
            <person name="Li Y."/>
            <person name="Ivanov S."/>
            <person name="Sharma T."/>
            <person name="Velzen R.V."/>
            <person name="Ruijter N.D."/>
            <person name="Aanen D.K."/>
            <person name="Win J."/>
            <person name="Kamoun S."/>
            <person name="Bisseling T."/>
            <person name="Huang S."/>
        </authorList>
    </citation>
    <scope>NUCLEOTIDE SEQUENCE [LARGE SCALE GENOMIC DNA]</scope>
    <source>
        <strain evidence="8">DAOM197198w</strain>
    </source>
</reference>
<feature type="domain" description="Syntaxin N-terminal" evidence="6">
    <location>
        <begin position="2"/>
        <end position="136"/>
    </location>
</feature>
<dbReference type="Pfam" id="PF00804">
    <property type="entry name" value="Syntaxin"/>
    <property type="match status" value="1"/>
</dbReference>
<dbReference type="GO" id="GO:0006906">
    <property type="term" value="P:vesicle fusion"/>
    <property type="evidence" value="ECO:0007669"/>
    <property type="project" value="TreeGrafter"/>
</dbReference>
<gene>
    <name evidence="7" type="ORF">RirG_015530</name>
</gene>
<dbReference type="EMBL" id="JEMT01009180">
    <property type="protein sequence ID" value="EXX78371.1"/>
    <property type="molecule type" value="Genomic_DNA"/>
</dbReference>
<dbReference type="GO" id="GO:0031201">
    <property type="term" value="C:SNARE complex"/>
    <property type="evidence" value="ECO:0007669"/>
    <property type="project" value="TreeGrafter"/>
</dbReference>
<dbReference type="SUPFAM" id="SSF47661">
    <property type="entry name" value="t-snare proteins"/>
    <property type="match status" value="1"/>
</dbReference>
<evidence type="ECO:0000256" key="5">
    <source>
        <dbReference type="SAM" id="Phobius"/>
    </source>
</evidence>
<organism evidence="7 8">
    <name type="scientific">Rhizophagus irregularis (strain DAOM 197198w)</name>
    <name type="common">Glomus intraradices</name>
    <dbReference type="NCBI Taxonomy" id="1432141"/>
    <lineage>
        <taxon>Eukaryota</taxon>
        <taxon>Fungi</taxon>
        <taxon>Fungi incertae sedis</taxon>
        <taxon>Mucoromycota</taxon>
        <taxon>Glomeromycotina</taxon>
        <taxon>Glomeromycetes</taxon>
        <taxon>Glomerales</taxon>
        <taxon>Glomeraceae</taxon>
        <taxon>Rhizophagus</taxon>
    </lineage>
</organism>
<evidence type="ECO:0000256" key="3">
    <source>
        <dbReference type="ARBA" id="ARBA00022989"/>
    </source>
</evidence>
<evidence type="ECO:0000259" key="6">
    <source>
        <dbReference type="Pfam" id="PF00804"/>
    </source>
</evidence>
<dbReference type="GO" id="GO:0000149">
    <property type="term" value="F:SNARE binding"/>
    <property type="evidence" value="ECO:0007669"/>
    <property type="project" value="TreeGrafter"/>
</dbReference>
<dbReference type="GO" id="GO:0005886">
    <property type="term" value="C:plasma membrane"/>
    <property type="evidence" value="ECO:0007669"/>
    <property type="project" value="TreeGrafter"/>
</dbReference>
<dbReference type="PANTHER" id="PTHR19957:SF307">
    <property type="entry name" value="PROTEIN SSO1-RELATED"/>
    <property type="match status" value="1"/>
</dbReference>
<dbReference type="GO" id="GO:0012505">
    <property type="term" value="C:endomembrane system"/>
    <property type="evidence" value="ECO:0007669"/>
    <property type="project" value="TreeGrafter"/>
</dbReference>
<evidence type="ECO:0000313" key="7">
    <source>
        <dbReference type="EMBL" id="EXX78371.1"/>
    </source>
</evidence>
<evidence type="ECO:0000256" key="1">
    <source>
        <dbReference type="ARBA" id="ARBA00004211"/>
    </source>
</evidence>
<dbReference type="GO" id="GO:0006886">
    <property type="term" value="P:intracellular protein transport"/>
    <property type="evidence" value="ECO:0007669"/>
    <property type="project" value="TreeGrafter"/>
</dbReference>